<dbReference type="PANTHER" id="PTHR37842:SF2">
    <property type="entry name" value="GYLCOSYL HYDROLASE 115 C-TERMINAL DOMAIN-CONTAINING PROTEIN"/>
    <property type="match status" value="1"/>
</dbReference>
<dbReference type="SUPFAM" id="SSF55545">
    <property type="entry name" value="beta-N-acetylhexosaminidase-like domain"/>
    <property type="match status" value="1"/>
</dbReference>
<dbReference type="InterPro" id="IPR042301">
    <property type="entry name" value="GH115_sf"/>
</dbReference>
<proteinExistence type="predicted"/>
<protein>
    <submittedName>
        <fullName evidence="5">Glycosyhydrolase</fullName>
    </submittedName>
</protein>
<name>A0A7K0KDK6_9BACT</name>
<dbReference type="Proteomes" id="UP000438914">
    <property type="component" value="Unassembled WGS sequence"/>
</dbReference>
<comment type="caution">
    <text evidence="5">The sequence shown here is derived from an EMBL/GenBank/DDBJ whole genome shotgun (WGS) entry which is preliminary data.</text>
</comment>
<dbReference type="Pfam" id="PF17829">
    <property type="entry name" value="GH115_C"/>
    <property type="match status" value="1"/>
</dbReference>
<dbReference type="EMBL" id="VUNG01000008">
    <property type="protein sequence ID" value="MST84011.1"/>
    <property type="molecule type" value="Genomic_DNA"/>
</dbReference>
<accession>A0A7K0KDK6</accession>
<keyword evidence="6" id="KW-1185">Reference proteome</keyword>
<dbReference type="Gene3D" id="2.60.120.1620">
    <property type="match status" value="1"/>
</dbReference>
<dbReference type="GO" id="GO:0005975">
    <property type="term" value="P:carbohydrate metabolic process"/>
    <property type="evidence" value="ECO:0007669"/>
    <property type="project" value="UniProtKB-ARBA"/>
</dbReference>
<evidence type="ECO:0000256" key="1">
    <source>
        <dbReference type="ARBA" id="ARBA00022801"/>
    </source>
</evidence>
<feature type="signal peptide" evidence="3">
    <location>
        <begin position="1"/>
        <end position="18"/>
    </location>
</feature>
<dbReference type="PANTHER" id="PTHR37842">
    <property type="match status" value="1"/>
</dbReference>
<dbReference type="Gene3D" id="3.20.20.520">
    <property type="entry name" value="Glycosyl hydrolase family 115"/>
    <property type="match status" value="1"/>
</dbReference>
<keyword evidence="1 5" id="KW-0378">Hydrolase</keyword>
<dbReference type="InterPro" id="IPR031924">
    <property type="entry name" value="GH115"/>
</dbReference>
<evidence type="ECO:0000256" key="3">
    <source>
        <dbReference type="SAM" id="SignalP"/>
    </source>
</evidence>
<dbReference type="GO" id="GO:0016787">
    <property type="term" value="F:hydrolase activity"/>
    <property type="evidence" value="ECO:0007669"/>
    <property type="project" value="UniProtKB-KW"/>
</dbReference>
<sequence>MNKILLFLFSLFPLLASANDFYIAKPGQQPAAIVVDTTDWTGVRLAARDLSADIGRVCGKAAPILVATSVNLPEHGRIIAGTLGKSKMISNIVKAHKIDVRKLRGQWESYLIDVVDGNLVIVGSDKRGTIYGIYELSREMGVSPWYWWADVPVKHQDHIIYSNGRQYQPSPRVKYRGIFLNDEAPCLTTWVKNTYGTNYGDHRFYDRVFELLLRLKANFMWPAMWGWAFYADDALNSKTADDRGIIIGTSHHEPMCRSQKEWHGHTDDPNVEPQDRASREAAGGQWNYATNQKALDAFWAGGVRRNKNTEDIVTIGMRGDGDMAMSENTNIQLMEKIIRNQRRIIEKERGKKASEVPQVWALYKEVMDYYDAGLRVPDDVTLLLCDDNWGDVRRVPTPKERKRKGGWGLYYHVDYVGAPRNSKWINVTPIQNMWEQLTLAAENGIDRLWILNVGDLKPMEYPIQLFIDMAWNPTAYTTENLLDHTRRFCAAAFGEEQAAEAARILNLQCKYAGRCTAEMLDAKTYSLKDGEWEKVVSDYAALERDALRQYTALPESCRDAYQELILFPVQAMANLYDMYYAQAMNHQLYEQGNPDANTWAERCRHDFRRDSLLCAAYNHNIAGGKWNGMMIQKHIGYTTWNDNFPHDMLPKLYQVKPRTDSWIIDAKGDKVVLEAEHYFSKRDGEGARWIDIPFMGPSLGAMTLRPTTASVNGAQLEYRFHGMQPTDSVTITVTTKCTLDFLNQGGLRYRVSLDGKGKTVNFNANLNEKPENIYSIYYPTVARRIVEKQVTLPLQQLSDGIHRLVFEPLDPGVVLEKITIKTK</sequence>
<organism evidence="5 6">
    <name type="scientific">Hallella mizrahii</name>
    <dbReference type="NCBI Taxonomy" id="2606637"/>
    <lineage>
        <taxon>Bacteria</taxon>
        <taxon>Pseudomonadati</taxon>
        <taxon>Bacteroidota</taxon>
        <taxon>Bacteroidia</taxon>
        <taxon>Bacteroidales</taxon>
        <taxon>Prevotellaceae</taxon>
        <taxon>Hallella</taxon>
    </lineage>
</organism>
<dbReference type="Gene3D" id="3.30.379.10">
    <property type="entry name" value="Chitobiase/beta-hexosaminidase domain 2-like"/>
    <property type="match status" value="1"/>
</dbReference>
<evidence type="ECO:0000313" key="6">
    <source>
        <dbReference type="Proteomes" id="UP000438914"/>
    </source>
</evidence>
<keyword evidence="3" id="KW-0732">Signal</keyword>
<dbReference type="InterPro" id="IPR041437">
    <property type="entry name" value="GH115_C"/>
</dbReference>
<evidence type="ECO:0000313" key="5">
    <source>
        <dbReference type="EMBL" id="MST84011.1"/>
    </source>
</evidence>
<feature type="chain" id="PRO_5029789749" evidence="3">
    <location>
        <begin position="19"/>
        <end position="823"/>
    </location>
</feature>
<dbReference type="Gene3D" id="1.20.58.2150">
    <property type="match status" value="1"/>
</dbReference>
<evidence type="ECO:0000256" key="2">
    <source>
        <dbReference type="SAM" id="MobiDB-lite"/>
    </source>
</evidence>
<reference evidence="5 6" key="1">
    <citation type="submission" date="2019-08" db="EMBL/GenBank/DDBJ databases">
        <title>In-depth cultivation of the pig gut microbiome towards novel bacterial diversity and tailored functional studies.</title>
        <authorList>
            <person name="Wylensek D."/>
            <person name="Hitch T.C.A."/>
            <person name="Clavel T."/>
        </authorList>
    </citation>
    <scope>NUCLEOTIDE SEQUENCE [LARGE SCALE GENOMIC DNA]</scope>
    <source>
        <strain evidence="5 6">LKV-178-WT-2A</strain>
    </source>
</reference>
<feature type="region of interest" description="Disordered" evidence="2">
    <location>
        <begin position="256"/>
        <end position="283"/>
    </location>
</feature>
<dbReference type="AlphaFoldDB" id="A0A7K0KDK6"/>
<dbReference type="Pfam" id="PF15979">
    <property type="entry name" value="Glyco_hydro_115"/>
    <property type="match status" value="1"/>
</dbReference>
<feature type="compositionally biased region" description="Basic and acidic residues" evidence="2">
    <location>
        <begin position="256"/>
        <end position="279"/>
    </location>
</feature>
<evidence type="ECO:0000259" key="4">
    <source>
        <dbReference type="Pfam" id="PF17829"/>
    </source>
</evidence>
<gene>
    <name evidence="5" type="ORF">FYJ73_04905</name>
</gene>
<dbReference type="RefSeq" id="WP_154533595.1">
    <property type="nucleotide sequence ID" value="NZ_VUNG01000008.1"/>
</dbReference>
<feature type="domain" description="Gylcosyl hydrolase 115 C-terminal" evidence="4">
    <location>
        <begin position="670"/>
        <end position="822"/>
    </location>
</feature>
<dbReference type="InterPro" id="IPR029018">
    <property type="entry name" value="Hex-like_dom2"/>
</dbReference>